<keyword evidence="4" id="KW-0408">Iron</keyword>
<dbReference type="GO" id="GO:0003824">
    <property type="term" value="F:catalytic activity"/>
    <property type="evidence" value="ECO:0007669"/>
    <property type="project" value="InterPro"/>
</dbReference>
<keyword evidence="8" id="KW-1185">Reference proteome</keyword>
<reference evidence="7 8" key="1">
    <citation type="submission" date="2020-10" db="EMBL/GenBank/DDBJ databases">
        <title>Complete genome sequence of Paludibaculum fermentans P105T, a facultatively anaerobic acidobacterium capable of dissimilatory Fe(III) reduction.</title>
        <authorList>
            <person name="Dedysh S.N."/>
            <person name="Beletsky A.V."/>
            <person name="Kulichevskaya I.S."/>
            <person name="Mardanov A.V."/>
            <person name="Ravin N.V."/>
        </authorList>
    </citation>
    <scope>NUCLEOTIDE SEQUENCE [LARGE SCALE GENOMIC DNA]</scope>
    <source>
        <strain evidence="7 8">P105</strain>
    </source>
</reference>
<protein>
    <submittedName>
        <fullName evidence="7">Radical SAM protein</fullName>
    </submittedName>
</protein>
<dbReference type="GO" id="GO:0051536">
    <property type="term" value="F:iron-sulfur cluster binding"/>
    <property type="evidence" value="ECO:0007669"/>
    <property type="project" value="UniProtKB-KW"/>
</dbReference>
<dbReference type="KEGG" id="pfer:IRI77_35370"/>
<dbReference type="SUPFAM" id="SSF102114">
    <property type="entry name" value="Radical SAM enzymes"/>
    <property type="match status" value="1"/>
</dbReference>
<proteinExistence type="predicted"/>
<dbReference type="Gene3D" id="3.20.20.70">
    <property type="entry name" value="Aldolase class I"/>
    <property type="match status" value="1"/>
</dbReference>
<dbReference type="Pfam" id="PF04055">
    <property type="entry name" value="Radical_SAM"/>
    <property type="match status" value="1"/>
</dbReference>
<dbReference type="InterPro" id="IPR058240">
    <property type="entry name" value="rSAM_sf"/>
</dbReference>
<dbReference type="InterPro" id="IPR007197">
    <property type="entry name" value="rSAM"/>
</dbReference>
<keyword evidence="3" id="KW-0479">Metal-binding</keyword>
<dbReference type="EMBL" id="CP063849">
    <property type="protein sequence ID" value="QOY87960.1"/>
    <property type="molecule type" value="Genomic_DNA"/>
</dbReference>
<dbReference type="PROSITE" id="PS51918">
    <property type="entry name" value="RADICAL_SAM"/>
    <property type="match status" value="1"/>
</dbReference>
<dbReference type="PANTHER" id="PTHR11228">
    <property type="entry name" value="RADICAL SAM DOMAIN PROTEIN"/>
    <property type="match status" value="1"/>
</dbReference>
<evidence type="ECO:0000256" key="1">
    <source>
        <dbReference type="ARBA" id="ARBA00001966"/>
    </source>
</evidence>
<dbReference type="PANTHER" id="PTHR11228:SF7">
    <property type="entry name" value="PQQA PEPTIDE CYCLASE"/>
    <property type="match status" value="1"/>
</dbReference>
<dbReference type="InterPro" id="IPR050377">
    <property type="entry name" value="Radical_SAM_PqqE_MftC-like"/>
</dbReference>
<evidence type="ECO:0000256" key="4">
    <source>
        <dbReference type="ARBA" id="ARBA00023004"/>
    </source>
</evidence>
<evidence type="ECO:0000256" key="5">
    <source>
        <dbReference type="ARBA" id="ARBA00023014"/>
    </source>
</evidence>
<name>A0A7S7NQN5_PALFE</name>
<gene>
    <name evidence="7" type="ORF">IRI77_35370</name>
</gene>
<keyword evidence="5" id="KW-0411">Iron-sulfur</keyword>
<evidence type="ECO:0000313" key="8">
    <source>
        <dbReference type="Proteomes" id="UP000593892"/>
    </source>
</evidence>
<keyword evidence="2" id="KW-0949">S-adenosyl-L-methionine</keyword>
<dbReference type="Proteomes" id="UP000593892">
    <property type="component" value="Chromosome"/>
</dbReference>
<dbReference type="InterPro" id="IPR013785">
    <property type="entry name" value="Aldolase_TIM"/>
</dbReference>
<comment type="cofactor">
    <cofactor evidence="1">
        <name>[4Fe-4S] cluster</name>
        <dbReference type="ChEBI" id="CHEBI:49883"/>
    </cofactor>
</comment>
<evidence type="ECO:0000256" key="2">
    <source>
        <dbReference type="ARBA" id="ARBA00022691"/>
    </source>
</evidence>
<dbReference type="AlphaFoldDB" id="A0A7S7NQN5"/>
<organism evidence="7 8">
    <name type="scientific">Paludibaculum fermentans</name>
    <dbReference type="NCBI Taxonomy" id="1473598"/>
    <lineage>
        <taxon>Bacteria</taxon>
        <taxon>Pseudomonadati</taxon>
        <taxon>Acidobacteriota</taxon>
        <taxon>Terriglobia</taxon>
        <taxon>Bryobacterales</taxon>
        <taxon>Bryobacteraceae</taxon>
        <taxon>Paludibaculum</taxon>
    </lineage>
</organism>
<sequence length="328" mass="36783">MNWLAQRPIVVSFEVTDSCTCYCRHCDHGGPKDDSKNMRPADYRHYTETLKPCVVQVSGGEPLMREDLSDVVRSIKLANGLPYIILVSSWSLMTPQRYLELRDAGVDQFSVSLDFPDNRHDEFRMYPGLYSHLNDVIPACAAYGYDDIVLNTCITAANVGEINGAADQAHKWGVNICYSAYSARRTGCRELFPGAPEQLAVLNSQLDRIEKRRDESNWIVSAPTTVNATRHYFETGGAPGCKAGLRFLVVTADGMLQPCSMQFKRYKLEDQEKMVNEFTMHNQCDECYVAIRSNLDKNFPQLLRENVTNYLSFSRGTKAKPAGTGAGC</sequence>
<dbReference type="SFLD" id="SFLDS00029">
    <property type="entry name" value="Radical_SAM"/>
    <property type="match status" value="1"/>
</dbReference>
<accession>A0A7S7NQN5</accession>
<evidence type="ECO:0000313" key="7">
    <source>
        <dbReference type="EMBL" id="QOY87960.1"/>
    </source>
</evidence>
<feature type="domain" description="Radical SAM core" evidence="6">
    <location>
        <begin position="3"/>
        <end position="220"/>
    </location>
</feature>
<dbReference type="RefSeq" id="WP_194449623.1">
    <property type="nucleotide sequence ID" value="NZ_CP063849.1"/>
</dbReference>
<dbReference type="GO" id="GO:0046872">
    <property type="term" value="F:metal ion binding"/>
    <property type="evidence" value="ECO:0007669"/>
    <property type="project" value="UniProtKB-KW"/>
</dbReference>
<evidence type="ECO:0000259" key="6">
    <source>
        <dbReference type="PROSITE" id="PS51918"/>
    </source>
</evidence>
<dbReference type="SFLD" id="SFLDG01067">
    <property type="entry name" value="SPASM/twitch_domain_containing"/>
    <property type="match status" value="1"/>
</dbReference>
<dbReference type="CDD" id="cd01335">
    <property type="entry name" value="Radical_SAM"/>
    <property type="match status" value="1"/>
</dbReference>
<evidence type="ECO:0000256" key="3">
    <source>
        <dbReference type="ARBA" id="ARBA00022723"/>
    </source>
</evidence>